<keyword evidence="8" id="KW-1185">Reference proteome</keyword>
<feature type="transmembrane region" description="Helical" evidence="6">
    <location>
        <begin position="43"/>
        <end position="61"/>
    </location>
</feature>
<keyword evidence="3 6" id="KW-0812">Transmembrane</keyword>
<feature type="transmembrane region" description="Helical" evidence="6">
    <location>
        <begin position="137"/>
        <end position="157"/>
    </location>
</feature>
<evidence type="ECO:0000256" key="2">
    <source>
        <dbReference type="ARBA" id="ARBA00022475"/>
    </source>
</evidence>
<evidence type="ECO:0000256" key="6">
    <source>
        <dbReference type="SAM" id="Phobius"/>
    </source>
</evidence>
<evidence type="ECO:0000256" key="3">
    <source>
        <dbReference type="ARBA" id="ARBA00022692"/>
    </source>
</evidence>
<dbReference type="SUPFAM" id="SSF158442">
    <property type="entry name" value="DsbB-like"/>
    <property type="match status" value="1"/>
</dbReference>
<dbReference type="Proteomes" id="UP001232156">
    <property type="component" value="Unassembled WGS sequence"/>
</dbReference>
<evidence type="ECO:0000256" key="4">
    <source>
        <dbReference type="ARBA" id="ARBA00022989"/>
    </source>
</evidence>
<feature type="transmembrane region" description="Helical" evidence="6">
    <location>
        <begin position="68"/>
        <end position="86"/>
    </location>
</feature>
<protein>
    <submittedName>
        <fullName evidence="7">Disulfide bond formation protein B</fullName>
    </submittedName>
</protein>
<keyword evidence="5 6" id="KW-0472">Membrane</keyword>
<dbReference type="Pfam" id="PF02600">
    <property type="entry name" value="DsbB"/>
    <property type="match status" value="1"/>
</dbReference>
<name>A0ABU1D7S1_9BURK</name>
<accession>A0ABU1D7S1</accession>
<keyword evidence="2" id="KW-1003">Cell membrane</keyword>
<dbReference type="EMBL" id="JAUZQE010000026">
    <property type="protein sequence ID" value="MDR4126483.1"/>
    <property type="molecule type" value="Genomic_DNA"/>
</dbReference>
<dbReference type="InterPro" id="IPR023380">
    <property type="entry name" value="DsbB-like_sf"/>
</dbReference>
<dbReference type="InterPro" id="IPR003752">
    <property type="entry name" value="DiS_bond_form_DsbB/BdbC"/>
</dbReference>
<proteinExistence type="predicted"/>
<dbReference type="Gene3D" id="1.20.1550.10">
    <property type="entry name" value="DsbB-like"/>
    <property type="match status" value="1"/>
</dbReference>
<comment type="subcellular location">
    <subcellularLocation>
        <location evidence="1">Cell membrane</location>
        <topology evidence="1">Multi-pass membrane protein</topology>
    </subcellularLocation>
</comment>
<reference evidence="7 8" key="1">
    <citation type="submission" date="2023-08" db="EMBL/GenBank/DDBJ databases">
        <title>Alcaligenaceae gen. nov., a novel taxon isolated from the sludge of Yixing Pesticide Factory.</title>
        <authorList>
            <person name="Ruan L."/>
        </authorList>
    </citation>
    <scope>NUCLEOTIDE SEQUENCE [LARGE SCALE GENOMIC DNA]</scope>
    <source>
        <strain evidence="7 8">LG-2</strain>
    </source>
</reference>
<sequence length="164" mass="17317">MNSASTRLLHGVALLCVGGVGAALVSQHVFDMPPCAWCVLQRLLFLAIAAVCWLGVLLGRASGVAPRIAGMLATVLAAAGVLAGWYQYSVAAQMFSCERTFADRFMVATGLDAALPWLFGIYATCMDAQVKLLGIEYVFWAMGLFVVAGALGLTAALKRTGRSR</sequence>
<evidence type="ECO:0000256" key="5">
    <source>
        <dbReference type="ARBA" id="ARBA00023136"/>
    </source>
</evidence>
<evidence type="ECO:0000256" key="1">
    <source>
        <dbReference type="ARBA" id="ARBA00004651"/>
    </source>
</evidence>
<dbReference type="PANTHER" id="PTHR36570:SF3">
    <property type="entry name" value="DISULFIDE BOND FORMATION PROTEIN B"/>
    <property type="match status" value="1"/>
</dbReference>
<evidence type="ECO:0000313" key="8">
    <source>
        <dbReference type="Proteomes" id="UP001232156"/>
    </source>
</evidence>
<comment type="caution">
    <text evidence="7">The sequence shown here is derived from an EMBL/GenBank/DDBJ whole genome shotgun (WGS) entry which is preliminary data.</text>
</comment>
<gene>
    <name evidence="7" type="ORF">Q8947_10880</name>
</gene>
<evidence type="ECO:0000313" key="7">
    <source>
        <dbReference type="EMBL" id="MDR4126483.1"/>
    </source>
</evidence>
<dbReference type="PANTHER" id="PTHR36570">
    <property type="entry name" value="DISULFIDE BOND FORMATION PROTEIN B"/>
    <property type="match status" value="1"/>
</dbReference>
<dbReference type="InterPro" id="IPR050183">
    <property type="entry name" value="DsbB"/>
</dbReference>
<keyword evidence="4 6" id="KW-1133">Transmembrane helix</keyword>
<dbReference type="RefSeq" id="WP_165276563.1">
    <property type="nucleotide sequence ID" value="NZ_JAUZQE010000026.1"/>
</dbReference>
<organism evidence="7 8">
    <name type="scientific">Yanghanlia caeni</name>
    <dbReference type="NCBI Taxonomy" id="3064283"/>
    <lineage>
        <taxon>Bacteria</taxon>
        <taxon>Pseudomonadati</taxon>
        <taxon>Pseudomonadota</taxon>
        <taxon>Betaproteobacteria</taxon>
        <taxon>Burkholderiales</taxon>
        <taxon>Alcaligenaceae</taxon>
        <taxon>Yanghanlia</taxon>
    </lineage>
</organism>